<evidence type="ECO:0000313" key="2">
    <source>
        <dbReference type="EMBL" id="THU82238.1"/>
    </source>
</evidence>
<dbReference type="OrthoDB" id="10044727at2759"/>
<feature type="region of interest" description="Disordered" evidence="1">
    <location>
        <begin position="100"/>
        <end position="127"/>
    </location>
</feature>
<evidence type="ECO:0000256" key="1">
    <source>
        <dbReference type="SAM" id="MobiDB-lite"/>
    </source>
</evidence>
<reference evidence="2 3" key="1">
    <citation type="journal article" date="2019" name="Nat. Ecol. Evol.">
        <title>Megaphylogeny resolves global patterns of mushroom evolution.</title>
        <authorList>
            <person name="Varga T."/>
            <person name="Krizsan K."/>
            <person name="Foldi C."/>
            <person name="Dima B."/>
            <person name="Sanchez-Garcia M."/>
            <person name="Sanchez-Ramirez S."/>
            <person name="Szollosi G.J."/>
            <person name="Szarkandi J.G."/>
            <person name="Papp V."/>
            <person name="Albert L."/>
            <person name="Andreopoulos W."/>
            <person name="Angelini C."/>
            <person name="Antonin V."/>
            <person name="Barry K.W."/>
            <person name="Bougher N.L."/>
            <person name="Buchanan P."/>
            <person name="Buyck B."/>
            <person name="Bense V."/>
            <person name="Catcheside P."/>
            <person name="Chovatia M."/>
            <person name="Cooper J."/>
            <person name="Damon W."/>
            <person name="Desjardin D."/>
            <person name="Finy P."/>
            <person name="Geml J."/>
            <person name="Haridas S."/>
            <person name="Hughes K."/>
            <person name="Justo A."/>
            <person name="Karasinski D."/>
            <person name="Kautmanova I."/>
            <person name="Kiss B."/>
            <person name="Kocsube S."/>
            <person name="Kotiranta H."/>
            <person name="LaButti K.M."/>
            <person name="Lechner B.E."/>
            <person name="Liimatainen K."/>
            <person name="Lipzen A."/>
            <person name="Lukacs Z."/>
            <person name="Mihaltcheva S."/>
            <person name="Morgado L.N."/>
            <person name="Niskanen T."/>
            <person name="Noordeloos M.E."/>
            <person name="Ohm R.A."/>
            <person name="Ortiz-Santana B."/>
            <person name="Ovrebo C."/>
            <person name="Racz N."/>
            <person name="Riley R."/>
            <person name="Savchenko A."/>
            <person name="Shiryaev A."/>
            <person name="Soop K."/>
            <person name="Spirin V."/>
            <person name="Szebenyi C."/>
            <person name="Tomsovsky M."/>
            <person name="Tulloss R.E."/>
            <person name="Uehling J."/>
            <person name="Grigoriev I.V."/>
            <person name="Vagvolgyi C."/>
            <person name="Papp T."/>
            <person name="Martin F.M."/>
            <person name="Miettinen O."/>
            <person name="Hibbett D.S."/>
            <person name="Nagy L.G."/>
        </authorList>
    </citation>
    <scope>NUCLEOTIDE SEQUENCE [LARGE SCALE GENOMIC DNA]</scope>
    <source>
        <strain evidence="2 3">CBS 962.96</strain>
    </source>
</reference>
<dbReference type="AlphaFoldDB" id="A0A4S8L2M6"/>
<sequence>MAPHSKFKLARLKNLSGLGRETTGGLRRTLGAITPQKRKEYKSTTTLDIDADSLHAYPLFAPRSADLLDDDHDSTIHKASSCPQTNSLAANSTIKEDCNSEWPLDDDGILPSSVDVPSPDDAPGRQREAPTLVEAQSALKDINKVLRPPRKKGPGYLDPKLDPFTQTCIKGMQSFLVLYTSPNSPTYGNWSAASQTAAITMCRGNYCARVLRRMARQYISDRSLLPENPYGNWNETLLELNLYLQELGSQVTAAKVQEWLHRRRFTSFVQSTTLFLLNLAKRYLRVMGFHGHGHQKRADVVWEREKVFIPRVKQCNGKRVVLWFHDESIFYAHDRRRHAWYHKDGPIKPYKKGEGVSLMIADLSP</sequence>
<evidence type="ECO:0000313" key="3">
    <source>
        <dbReference type="Proteomes" id="UP000297245"/>
    </source>
</evidence>
<dbReference type="Proteomes" id="UP000297245">
    <property type="component" value="Unassembled WGS sequence"/>
</dbReference>
<organism evidence="2 3">
    <name type="scientific">Dendrothele bispora (strain CBS 962.96)</name>
    <dbReference type="NCBI Taxonomy" id="1314807"/>
    <lineage>
        <taxon>Eukaryota</taxon>
        <taxon>Fungi</taxon>
        <taxon>Dikarya</taxon>
        <taxon>Basidiomycota</taxon>
        <taxon>Agaricomycotina</taxon>
        <taxon>Agaricomycetes</taxon>
        <taxon>Agaricomycetidae</taxon>
        <taxon>Agaricales</taxon>
        <taxon>Agaricales incertae sedis</taxon>
        <taxon>Dendrothele</taxon>
    </lineage>
</organism>
<gene>
    <name evidence="2" type="ORF">K435DRAFT_823274</name>
</gene>
<proteinExistence type="predicted"/>
<keyword evidence="3" id="KW-1185">Reference proteome</keyword>
<protein>
    <submittedName>
        <fullName evidence="2">Uncharacterized protein</fullName>
    </submittedName>
</protein>
<dbReference type="EMBL" id="ML179747">
    <property type="protein sequence ID" value="THU82238.1"/>
    <property type="molecule type" value="Genomic_DNA"/>
</dbReference>
<accession>A0A4S8L2M6</accession>
<name>A0A4S8L2M6_DENBC</name>